<dbReference type="GeneID" id="19185776"/>
<dbReference type="Proteomes" id="UP000019471">
    <property type="component" value="Unassembled WGS sequence"/>
</dbReference>
<accession>W9X7S5</accession>
<name>W9X7S5_9EURO</name>
<dbReference type="PANTHER" id="PTHR24148">
    <property type="entry name" value="ANKYRIN REPEAT DOMAIN-CONTAINING PROTEIN 39 HOMOLOG-RELATED"/>
    <property type="match status" value="1"/>
</dbReference>
<dbReference type="InterPro" id="IPR010730">
    <property type="entry name" value="HET"/>
</dbReference>
<proteinExistence type="predicted"/>
<comment type="caution">
    <text evidence="2">The sequence shown here is derived from an EMBL/GenBank/DDBJ whole genome shotgun (WGS) entry which is preliminary data.</text>
</comment>
<dbReference type="HOGENOM" id="CLU_004184_7_2_1"/>
<sequence>MNLPRYKYMPLNASDEIRVFELSPTKTRIEIRILHVPASARCFDALSYVWGSPAQSEKATVLDKLGRPTGWIPLTRNLSNAMADLRDAEQLKTNVFWIDQVCINQRDEEEKNDQVAMMNQIYTQSRRVITYLGPAELEVKENGGIRLLDTVCKTVPEGTWQQMHESGSLQQIQDQVFDGSIKFKRLPSNLELRVDRSYYESEISERYAEQGWEWLVRVAYGEWTQRLWIVQEQLLNKEIITLRGHRLIDWDAITAIPILFAISHLPQEYRDMGRRNLEGKVPWDEVEKTMYGIRWDRHARLVTETSYTWSSLFHNLQWYQSLLCGDARDRVYAILAISKDAKRLDLKPDYSPLNTADMLSRKLSIRVLENARNLELISFAFSWRPPNSTLPSWCFTLDRPANLTTPDLLPLEVYTPHPKQHGFHLARFHTNDSILVVKGRILDYVSTPNPSAGWPHVGDVRQTSPVDIISSLGYLLHDGFSIEDVVSLLCTITARAPWSPPPGILGRIDETMAFHFWTYLRHKSHLLAKCVETSSTTIKELLLRCHHIMTRIQALTPGFTYSEPERNEDVAKEEYLACQRVLRYALEKGRCLGRTRAGRFCNAMCPIQEGDAIVALQGADQLFTMRLVGHTYRLIGDIFVDGLMHGEAYKNQDPDNIDYDIELA</sequence>
<dbReference type="AlphaFoldDB" id="W9X7S5"/>
<dbReference type="RefSeq" id="XP_007739849.1">
    <property type="nucleotide sequence ID" value="XM_007741659.1"/>
</dbReference>
<gene>
    <name evidence="2" type="ORF">A1O5_01040</name>
</gene>
<dbReference type="InterPro" id="IPR052895">
    <property type="entry name" value="HetReg/Transcr_Mod"/>
</dbReference>
<evidence type="ECO:0000313" key="3">
    <source>
        <dbReference type="Proteomes" id="UP000019471"/>
    </source>
</evidence>
<dbReference type="EMBL" id="AMGX01000001">
    <property type="protein sequence ID" value="EXJ76532.1"/>
    <property type="molecule type" value="Genomic_DNA"/>
</dbReference>
<keyword evidence="3" id="KW-1185">Reference proteome</keyword>
<dbReference type="OrthoDB" id="2157530at2759"/>
<feature type="domain" description="Heterokaryon incompatibility" evidence="1">
    <location>
        <begin position="43"/>
        <end position="232"/>
    </location>
</feature>
<dbReference type="Pfam" id="PF06985">
    <property type="entry name" value="HET"/>
    <property type="match status" value="1"/>
</dbReference>
<evidence type="ECO:0000313" key="2">
    <source>
        <dbReference type="EMBL" id="EXJ76532.1"/>
    </source>
</evidence>
<evidence type="ECO:0000259" key="1">
    <source>
        <dbReference type="Pfam" id="PF06985"/>
    </source>
</evidence>
<reference evidence="2 3" key="1">
    <citation type="submission" date="2013-03" db="EMBL/GenBank/DDBJ databases">
        <title>The Genome Sequence of Cladophialophora psammophila CBS 110553.</title>
        <authorList>
            <consortium name="The Broad Institute Genomics Platform"/>
            <person name="Cuomo C."/>
            <person name="de Hoog S."/>
            <person name="Gorbushina A."/>
            <person name="Walker B."/>
            <person name="Young S.K."/>
            <person name="Zeng Q."/>
            <person name="Gargeya S."/>
            <person name="Fitzgerald M."/>
            <person name="Haas B."/>
            <person name="Abouelleil A."/>
            <person name="Allen A.W."/>
            <person name="Alvarado L."/>
            <person name="Arachchi H.M."/>
            <person name="Berlin A.M."/>
            <person name="Chapman S.B."/>
            <person name="Gainer-Dewar J."/>
            <person name="Goldberg J."/>
            <person name="Griggs A."/>
            <person name="Gujja S."/>
            <person name="Hansen M."/>
            <person name="Howarth C."/>
            <person name="Imamovic A."/>
            <person name="Ireland A."/>
            <person name="Larimer J."/>
            <person name="McCowan C."/>
            <person name="Murphy C."/>
            <person name="Pearson M."/>
            <person name="Poon T.W."/>
            <person name="Priest M."/>
            <person name="Roberts A."/>
            <person name="Saif S."/>
            <person name="Shea T."/>
            <person name="Sisk P."/>
            <person name="Sykes S."/>
            <person name="Wortman J."/>
            <person name="Nusbaum C."/>
            <person name="Birren B."/>
        </authorList>
    </citation>
    <scope>NUCLEOTIDE SEQUENCE [LARGE SCALE GENOMIC DNA]</scope>
    <source>
        <strain evidence="2 3">CBS 110553</strain>
    </source>
</reference>
<dbReference type="PANTHER" id="PTHR24148:SF64">
    <property type="entry name" value="HETEROKARYON INCOMPATIBILITY DOMAIN-CONTAINING PROTEIN"/>
    <property type="match status" value="1"/>
</dbReference>
<protein>
    <recommendedName>
        <fullName evidence="1">Heterokaryon incompatibility domain-containing protein</fullName>
    </recommendedName>
</protein>
<dbReference type="eggNOG" id="ENOG502T6P6">
    <property type="taxonomic scope" value="Eukaryota"/>
</dbReference>
<organism evidence="2 3">
    <name type="scientific">Cladophialophora psammophila CBS 110553</name>
    <dbReference type="NCBI Taxonomy" id="1182543"/>
    <lineage>
        <taxon>Eukaryota</taxon>
        <taxon>Fungi</taxon>
        <taxon>Dikarya</taxon>
        <taxon>Ascomycota</taxon>
        <taxon>Pezizomycotina</taxon>
        <taxon>Eurotiomycetes</taxon>
        <taxon>Chaetothyriomycetidae</taxon>
        <taxon>Chaetothyriales</taxon>
        <taxon>Herpotrichiellaceae</taxon>
        <taxon>Cladophialophora</taxon>
    </lineage>
</organism>